<evidence type="ECO:0000256" key="1">
    <source>
        <dbReference type="SAM" id="MobiDB-lite"/>
    </source>
</evidence>
<dbReference type="Ensembl" id="ENSMPUT00000013936.1">
    <property type="protein sequence ID" value="ENSMPUP00000013719.1"/>
    <property type="gene ID" value="ENSMPUG00000013822.1"/>
</dbReference>
<protein>
    <submittedName>
        <fullName evidence="2">Uncharacterized protein</fullName>
    </submittedName>
</protein>
<sequence>QALVPLGLALGLSYISPLSRTLRIVVIYTQAFPLTSPHPPECETTPAPAPLQKQKPQASLGSCLPGKSRRDVFTQPVLLVTPSSSRARQEGFRASPTRVCHFHARRGFPLGCSCPSPAGDSDSGPDGSAGWLYPALRVTKPANENNSGFGVPACPRVTETWFPHPWGCVPPGGQKPWHGKEQRRAPRGRGGAPRGRRAMPWGESTAGHQGGHGPLCEDHEDQLCAKGPVCRCGAV</sequence>
<proteinExistence type="predicted"/>
<feature type="region of interest" description="Disordered" evidence="1">
    <location>
        <begin position="173"/>
        <end position="206"/>
    </location>
</feature>
<organism evidence="2">
    <name type="scientific">Mustela putorius furo</name>
    <name type="common">European domestic ferret</name>
    <name type="synonym">Mustela furo</name>
    <dbReference type="NCBI Taxonomy" id="9669"/>
    <lineage>
        <taxon>Eukaryota</taxon>
        <taxon>Metazoa</taxon>
        <taxon>Chordata</taxon>
        <taxon>Craniata</taxon>
        <taxon>Vertebrata</taxon>
        <taxon>Euteleostomi</taxon>
        <taxon>Mammalia</taxon>
        <taxon>Eutheria</taxon>
        <taxon>Laurasiatheria</taxon>
        <taxon>Carnivora</taxon>
        <taxon>Caniformia</taxon>
        <taxon>Musteloidea</taxon>
        <taxon>Mustelidae</taxon>
        <taxon>Mustelinae</taxon>
        <taxon>Mustela</taxon>
    </lineage>
</organism>
<dbReference type="EMBL" id="AEYP01042657">
    <property type="status" value="NOT_ANNOTATED_CDS"/>
    <property type="molecule type" value="Genomic_DNA"/>
</dbReference>
<feature type="compositionally biased region" description="Low complexity" evidence="1">
    <location>
        <begin position="42"/>
        <end position="58"/>
    </location>
</feature>
<name>M3YQW0_MUSPF</name>
<dbReference type="HOGENOM" id="CLU_1182528_0_0_1"/>
<evidence type="ECO:0000313" key="2">
    <source>
        <dbReference type="Ensembl" id="ENSMPUP00000013719.1"/>
    </source>
</evidence>
<accession>M3YQW0</accession>
<dbReference type="AlphaFoldDB" id="M3YQW0"/>
<reference evidence="2" key="1">
    <citation type="submission" date="2024-06" db="UniProtKB">
        <authorList>
            <consortium name="Ensembl"/>
        </authorList>
    </citation>
    <scope>IDENTIFICATION</scope>
</reference>
<feature type="region of interest" description="Disordered" evidence="1">
    <location>
        <begin position="37"/>
        <end position="61"/>
    </location>
</feature>
<dbReference type="InParanoid" id="M3YQW0"/>